<keyword evidence="2" id="KW-1185">Reference proteome</keyword>
<organism evidence="1 2">
    <name type="scientific">Vibrio tubiashii ATCC 19109</name>
    <dbReference type="NCBI Taxonomy" id="1051646"/>
    <lineage>
        <taxon>Bacteria</taxon>
        <taxon>Pseudomonadati</taxon>
        <taxon>Pseudomonadota</taxon>
        <taxon>Gammaproteobacteria</taxon>
        <taxon>Vibrionales</taxon>
        <taxon>Vibrionaceae</taxon>
        <taxon>Vibrio</taxon>
        <taxon>Vibrio oreintalis group</taxon>
    </lineage>
</organism>
<evidence type="ECO:0000313" key="1">
    <source>
        <dbReference type="EMBL" id="EGU46676.1"/>
    </source>
</evidence>
<protein>
    <submittedName>
        <fullName evidence="1">Uncharacterized protein</fullName>
    </submittedName>
</protein>
<accession>A0ABP2LCX7</accession>
<sequence length="57" mass="6578">MAIEQFYNQNTIDKTCLAKNAFEEANCQVRKADLVSAMFQHPRNHNKELNKHTISVS</sequence>
<dbReference type="EMBL" id="AFWI01000218">
    <property type="protein sequence ID" value="EGU46676.1"/>
    <property type="molecule type" value="Genomic_DNA"/>
</dbReference>
<proteinExistence type="predicted"/>
<reference evidence="1 2" key="1">
    <citation type="journal article" date="2012" name="Int. J. Syst. Evol. Microbiol.">
        <title>Vibrio caribbeanicus sp. nov., isolated from the marine sponge Scleritoderma cyanea.</title>
        <authorList>
            <person name="Hoffmann M."/>
            <person name="Monday S.R."/>
            <person name="Allard M.W."/>
            <person name="Strain E.A."/>
            <person name="Whittaker P."/>
            <person name="Naum M."/>
            <person name="McCarthy P.J."/>
            <person name="Lopez J.V."/>
            <person name="Fischer M."/>
            <person name="Brown E.W."/>
        </authorList>
    </citation>
    <scope>NUCLEOTIDE SEQUENCE [LARGE SCALE GENOMIC DNA]</scope>
    <source>
        <strain evidence="1 2">ATCC 19109</strain>
    </source>
</reference>
<name>A0ABP2LCX7_9VIBR</name>
<dbReference type="Proteomes" id="UP000003836">
    <property type="component" value="Unassembled WGS sequence"/>
</dbReference>
<comment type="caution">
    <text evidence="1">The sequence shown here is derived from an EMBL/GenBank/DDBJ whole genome shotgun (WGS) entry which is preliminary data.</text>
</comment>
<gene>
    <name evidence="1" type="ORF">VITU9109_04842</name>
</gene>
<evidence type="ECO:0000313" key="2">
    <source>
        <dbReference type="Proteomes" id="UP000003836"/>
    </source>
</evidence>